<dbReference type="AlphaFoldDB" id="A0A0K8REX6"/>
<name>A0A0K8REX6_IXORI</name>
<keyword evidence="1" id="KW-0812">Transmembrane</keyword>
<feature type="transmembrane region" description="Helical" evidence="1">
    <location>
        <begin position="12"/>
        <end position="41"/>
    </location>
</feature>
<accession>A0A0K8REX6</accession>
<organism evidence="2">
    <name type="scientific">Ixodes ricinus</name>
    <name type="common">Common tick</name>
    <name type="synonym">Acarus ricinus</name>
    <dbReference type="NCBI Taxonomy" id="34613"/>
    <lineage>
        <taxon>Eukaryota</taxon>
        <taxon>Metazoa</taxon>
        <taxon>Ecdysozoa</taxon>
        <taxon>Arthropoda</taxon>
        <taxon>Chelicerata</taxon>
        <taxon>Arachnida</taxon>
        <taxon>Acari</taxon>
        <taxon>Parasitiformes</taxon>
        <taxon>Ixodida</taxon>
        <taxon>Ixodoidea</taxon>
        <taxon>Ixodidae</taxon>
        <taxon>Ixodinae</taxon>
        <taxon>Ixodes</taxon>
    </lineage>
</organism>
<dbReference type="EMBL" id="GADI01004133">
    <property type="protein sequence ID" value="JAA69675.1"/>
    <property type="molecule type" value="mRNA"/>
</dbReference>
<protein>
    <submittedName>
        <fullName evidence="2">Putative secreted protein</fullName>
    </submittedName>
</protein>
<evidence type="ECO:0000256" key="1">
    <source>
        <dbReference type="SAM" id="Phobius"/>
    </source>
</evidence>
<proteinExistence type="evidence at transcript level"/>
<sequence>MVDVVETLVVYLLWAIFCAIHLHICVVACICAKCVFCFVLFRCSKRTLLKHICTTRKQKYILKSPSFKVRAQYAII</sequence>
<evidence type="ECO:0000313" key="2">
    <source>
        <dbReference type="EMBL" id="JAA69675.1"/>
    </source>
</evidence>
<keyword evidence="1" id="KW-0472">Membrane</keyword>
<keyword evidence="1" id="KW-1133">Transmembrane helix</keyword>
<reference evidence="2" key="1">
    <citation type="submission" date="2012-12" db="EMBL/GenBank/DDBJ databases">
        <title>Identification and characterization of a phenylalanine ammonia-lyase gene family in Isatis indigotica Fort.</title>
        <authorList>
            <person name="Liu Q."/>
            <person name="Chen J."/>
            <person name="Zhou X."/>
            <person name="Di P."/>
            <person name="Xiao Y."/>
            <person name="Xuan H."/>
            <person name="Zhang L."/>
            <person name="Chen W."/>
        </authorList>
    </citation>
    <scope>NUCLEOTIDE SEQUENCE</scope>
    <source>
        <tissue evidence="2">Salivary gland</tissue>
    </source>
</reference>